<dbReference type="InterPro" id="IPR014743">
    <property type="entry name" value="Cl-channel_core"/>
</dbReference>
<dbReference type="InterPro" id="IPR001807">
    <property type="entry name" value="ClC"/>
</dbReference>
<evidence type="ECO:0000313" key="12">
    <source>
        <dbReference type="Proteomes" id="UP000243807"/>
    </source>
</evidence>
<reference evidence="11 12" key="1">
    <citation type="submission" date="2017-01" db="EMBL/GenBank/DDBJ databases">
        <title>Draft sequence of Acidihalobacter ferrooxidans strain DSM 14175 (strain V8).</title>
        <authorList>
            <person name="Khaleque H.N."/>
            <person name="Ramsay J.P."/>
            <person name="Murphy R.J.T."/>
            <person name="Kaksonen A.H."/>
            <person name="Boxall N.J."/>
            <person name="Watkin E.L.J."/>
        </authorList>
    </citation>
    <scope>NUCLEOTIDE SEQUENCE [LARGE SCALE GENOMIC DNA]</scope>
    <source>
        <strain evidence="11 12">V8</strain>
    </source>
</reference>
<dbReference type="Proteomes" id="UP000243807">
    <property type="component" value="Chromosome"/>
</dbReference>
<evidence type="ECO:0000256" key="3">
    <source>
        <dbReference type="ARBA" id="ARBA00022692"/>
    </source>
</evidence>
<dbReference type="KEGG" id="afy:BW247_04495"/>
<evidence type="ECO:0000256" key="4">
    <source>
        <dbReference type="ARBA" id="ARBA00022989"/>
    </source>
</evidence>
<proteinExistence type="predicted"/>
<keyword evidence="12" id="KW-1185">Reference proteome</keyword>
<name>A0A1P8UL59_9GAMM</name>
<dbReference type="Pfam" id="PF00654">
    <property type="entry name" value="Voltage_CLC"/>
    <property type="match status" value="1"/>
</dbReference>
<evidence type="ECO:0000256" key="2">
    <source>
        <dbReference type="ARBA" id="ARBA00022448"/>
    </source>
</evidence>
<gene>
    <name evidence="11" type="ORF">BW247_04495</name>
</gene>
<feature type="transmembrane region" description="Helical" evidence="10">
    <location>
        <begin position="171"/>
        <end position="189"/>
    </location>
</feature>
<dbReference type="GO" id="GO:0034707">
    <property type="term" value="C:chloride channel complex"/>
    <property type="evidence" value="ECO:0007669"/>
    <property type="project" value="UniProtKB-KW"/>
</dbReference>
<dbReference type="EMBL" id="CP019434">
    <property type="protein sequence ID" value="APZ44545.1"/>
    <property type="molecule type" value="Genomic_DNA"/>
</dbReference>
<feature type="transmembrane region" description="Helical" evidence="10">
    <location>
        <begin position="133"/>
        <end position="159"/>
    </location>
</feature>
<organism evidence="11 12">
    <name type="scientific">Acidihalobacter ferrooxydans</name>
    <dbReference type="NCBI Taxonomy" id="1765967"/>
    <lineage>
        <taxon>Bacteria</taxon>
        <taxon>Pseudomonadati</taxon>
        <taxon>Pseudomonadota</taxon>
        <taxon>Gammaproteobacteria</taxon>
        <taxon>Chromatiales</taxon>
        <taxon>Ectothiorhodospiraceae</taxon>
        <taxon>Acidihalobacter</taxon>
    </lineage>
</organism>
<keyword evidence="7" id="KW-0869">Chloride channel</keyword>
<dbReference type="InterPro" id="IPR050368">
    <property type="entry name" value="ClC-type_chloride_channel"/>
</dbReference>
<dbReference type="CDD" id="cd00400">
    <property type="entry name" value="Voltage_gated_ClC"/>
    <property type="match status" value="1"/>
</dbReference>
<keyword evidence="5" id="KW-0406">Ion transport</keyword>
<feature type="transmembrane region" description="Helical" evidence="10">
    <location>
        <begin position="384"/>
        <end position="404"/>
    </location>
</feature>
<keyword evidence="9" id="KW-0407">Ion channel</keyword>
<feature type="transmembrane region" description="Helical" evidence="10">
    <location>
        <begin position="351"/>
        <end position="378"/>
    </location>
</feature>
<dbReference type="GO" id="GO:0005254">
    <property type="term" value="F:chloride channel activity"/>
    <property type="evidence" value="ECO:0007669"/>
    <property type="project" value="UniProtKB-KW"/>
</dbReference>
<feature type="transmembrane region" description="Helical" evidence="10">
    <location>
        <begin position="38"/>
        <end position="56"/>
    </location>
</feature>
<dbReference type="PANTHER" id="PTHR43427">
    <property type="entry name" value="CHLORIDE CHANNEL PROTEIN CLC-E"/>
    <property type="match status" value="1"/>
</dbReference>
<dbReference type="PANTHER" id="PTHR43427:SF6">
    <property type="entry name" value="CHLORIDE CHANNEL PROTEIN CLC-E"/>
    <property type="match status" value="1"/>
</dbReference>
<evidence type="ECO:0000256" key="10">
    <source>
        <dbReference type="SAM" id="Phobius"/>
    </source>
</evidence>
<feature type="transmembrane region" description="Helical" evidence="10">
    <location>
        <begin position="9"/>
        <end position="26"/>
    </location>
</feature>
<feature type="transmembrane region" description="Helical" evidence="10">
    <location>
        <begin position="321"/>
        <end position="339"/>
    </location>
</feature>
<dbReference type="SUPFAM" id="SSF81340">
    <property type="entry name" value="Clc chloride channel"/>
    <property type="match status" value="1"/>
</dbReference>
<dbReference type="STRING" id="1765967.BW247_04495"/>
<evidence type="ECO:0000256" key="5">
    <source>
        <dbReference type="ARBA" id="ARBA00023065"/>
    </source>
</evidence>
<feature type="transmembrane region" description="Helical" evidence="10">
    <location>
        <begin position="213"/>
        <end position="237"/>
    </location>
</feature>
<sequence>MGAVAFRRLIALFHNVFFAGRFSFVYDTLQHTAASPWGVWIILAPAIGGLGVAWMVKNFAPEAKGHGVPEVMDAIYYQNGYMRPQVVLIKAVASSLNIGSGGSVGREGPIIQMGAAFAANLSRWLRLEAWQRYALIAAGAGGGIAATFNTPIGGMLFAVELMMPEISARTLVPVMIATGTATYVSRLFLGHHPAFIVPPLHIAATASTSPEAFFAYLLLGLIIGLVALLFMRSIYWFEDRFDALPGNYYTRHVLGMLLVGVTLYLLLRTTGHYFVEGVGYATVQDVLNGRLEASVLLLLVLAALKLLVTSLTLGSGGSGGVFSPSLFIGATLGGAFALVAHGVDPSLELNVITAASLGMAAMVGAGTGAAMTGAVMIFEMTGDYRIILPLIVVGSVAYATRRLITADTIYTLKLTRRGHDVPESRQSNLYLDLPAREFVSHACVQVPVDAPWPPPGLRRFSPAGLPHLLLVDAHGAIAGVVPAQRVAGQWRARGLETRALALDEWQAVAADTLIVDLLGSVRREGAETFLLGRDGAAPTVAADVEAILVWSDVVQAAGLPTRERMHGGTAGT</sequence>
<keyword evidence="8" id="KW-0868">Chloride</keyword>
<dbReference type="AlphaFoldDB" id="A0A1P8UL59"/>
<feature type="transmembrane region" description="Helical" evidence="10">
    <location>
        <begin position="295"/>
        <end position="315"/>
    </location>
</feature>
<feature type="transmembrane region" description="Helical" evidence="10">
    <location>
        <begin position="249"/>
        <end position="267"/>
    </location>
</feature>
<keyword evidence="2" id="KW-0813">Transport</keyword>
<dbReference type="Gene3D" id="1.10.3080.10">
    <property type="entry name" value="Clc chloride channel"/>
    <property type="match status" value="1"/>
</dbReference>
<evidence type="ECO:0000256" key="8">
    <source>
        <dbReference type="ARBA" id="ARBA00023214"/>
    </source>
</evidence>
<keyword evidence="6 10" id="KW-0472">Membrane</keyword>
<protein>
    <submittedName>
        <fullName evidence="11">Chloride channel protein</fullName>
    </submittedName>
</protein>
<comment type="subcellular location">
    <subcellularLocation>
        <location evidence="1">Membrane</location>
        <topology evidence="1">Multi-pass membrane protein</topology>
    </subcellularLocation>
</comment>
<evidence type="ECO:0000313" key="11">
    <source>
        <dbReference type="EMBL" id="APZ44545.1"/>
    </source>
</evidence>
<evidence type="ECO:0000256" key="7">
    <source>
        <dbReference type="ARBA" id="ARBA00023173"/>
    </source>
</evidence>
<keyword evidence="4 10" id="KW-1133">Transmembrane helix</keyword>
<evidence type="ECO:0000256" key="9">
    <source>
        <dbReference type="ARBA" id="ARBA00023303"/>
    </source>
</evidence>
<evidence type="ECO:0000256" key="6">
    <source>
        <dbReference type="ARBA" id="ARBA00023136"/>
    </source>
</evidence>
<keyword evidence="3 10" id="KW-0812">Transmembrane</keyword>
<evidence type="ECO:0000256" key="1">
    <source>
        <dbReference type="ARBA" id="ARBA00004141"/>
    </source>
</evidence>
<accession>A0A1P8UL59</accession>
<dbReference type="PRINTS" id="PR00762">
    <property type="entry name" value="CLCHANNEL"/>
</dbReference>